<keyword evidence="5" id="KW-0464">Manganese</keyword>
<comment type="cofactor">
    <cofactor evidence="5">
        <name>Mg(2+)</name>
        <dbReference type="ChEBI" id="CHEBI:18420"/>
    </cofactor>
    <cofactor evidence="5">
        <name>Mn(2+)</name>
        <dbReference type="ChEBI" id="CHEBI:29035"/>
    </cofactor>
</comment>
<keyword evidence="5" id="KW-0227">DNA damage</keyword>
<evidence type="ECO:0000313" key="9">
    <source>
        <dbReference type="Proteomes" id="UP000187283"/>
    </source>
</evidence>
<sequence>MDQKSTITTAILSSFGKLNFPKYEITRTNKMFISRESVINYVNAMEIEFKADTKSMYLNASDLKGWRSVLDMCLPLVYFWAKLIKADFSEMPAVYSFDDSSYSKRFYADMGIDSFKDLSHKNLTSSPIVEPNEISKINSSEKITSEIITSFVNTNDDKIDPLLKSSDSDQKFKRYQRRFTAGWVLTRIAEKCSRAFQALNMYKEEAIILRSLLDQNIFRSGRRGKWYRRIALIQMNYLLPHKLSSRNLQLINTKSSTPTPKIAKKKVFKSTNLSIKNDSVILPDDLNDFASTSNSTFIKTEVCANDQDTESDSDSCDLSAAGSCSESEDYQHDQNYLNSLFKCRNDCLSAILDPSLSIFDLIHIDKRLKNIDNKLGIPENLRIGLSKSKLNEATEITIQGIRISSEFRNKGESLRLVWENNEGGACSVEQVALGYYVDKSGYTGVHSESSICLGPNGLAEIMYYLAIDYRGHASGVPDLCIWNVNKREAAFIEVNFESSILVKGPGDTLSETQKVP</sequence>
<accession>A0A1R1XRW6</accession>
<dbReference type="OrthoDB" id="76364at2759"/>
<keyword evidence="2 5" id="KW-0479">Metal-binding</keyword>
<keyword evidence="5" id="KW-0234">DNA repair</keyword>
<dbReference type="STRING" id="133412.A0A1R1XRW6"/>
<dbReference type="Pfam" id="PF08774">
    <property type="entry name" value="VRR_NUC"/>
    <property type="match status" value="1"/>
</dbReference>
<comment type="similarity">
    <text evidence="5">Belongs to the FAN1 family.</text>
</comment>
<keyword evidence="3 5" id="KW-0378">Hydrolase</keyword>
<keyword evidence="4 5" id="KW-0460">Magnesium</keyword>
<dbReference type="InterPro" id="IPR014883">
    <property type="entry name" value="VRR_NUC"/>
</dbReference>
<dbReference type="GO" id="GO:0008409">
    <property type="term" value="F:5'-3' exonuclease activity"/>
    <property type="evidence" value="ECO:0007669"/>
    <property type="project" value="TreeGrafter"/>
</dbReference>
<organism evidence="8 9">
    <name type="scientific">Smittium culicis</name>
    <dbReference type="NCBI Taxonomy" id="133412"/>
    <lineage>
        <taxon>Eukaryota</taxon>
        <taxon>Fungi</taxon>
        <taxon>Fungi incertae sedis</taxon>
        <taxon>Zoopagomycota</taxon>
        <taxon>Kickxellomycotina</taxon>
        <taxon>Harpellomycetes</taxon>
        <taxon>Harpellales</taxon>
        <taxon>Legeriomycetaceae</taxon>
        <taxon>Smittium</taxon>
    </lineage>
</organism>
<evidence type="ECO:0000256" key="2">
    <source>
        <dbReference type="ARBA" id="ARBA00022723"/>
    </source>
</evidence>
<feature type="domain" description="VRR-NUC" evidence="6">
    <location>
        <begin position="451"/>
        <end position="514"/>
    </location>
</feature>
<feature type="domain" description="Fanconi-associated nuclease 1-like TPR" evidence="7">
    <location>
        <begin position="168"/>
        <end position="236"/>
    </location>
</feature>
<comment type="caution">
    <text evidence="8">The sequence shown here is derived from an EMBL/GenBank/DDBJ whole genome shotgun (WGS) entry which is preliminary data.</text>
</comment>
<evidence type="ECO:0000256" key="1">
    <source>
        <dbReference type="ARBA" id="ARBA00022722"/>
    </source>
</evidence>
<name>A0A1R1XRW6_9FUNG</name>
<dbReference type="EMBL" id="LSSN01002067">
    <property type="protein sequence ID" value="OMJ17368.1"/>
    <property type="molecule type" value="Genomic_DNA"/>
</dbReference>
<evidence type="ECO:0000256" key="4">
    <source>
        <dbReference type="ARBA" id="ARBA00022842"/>
    </source>
</evidence>
<keyword evidence="1 5" id="KW-0540">Nuclease</keyword>
<evidence type="ECO:0000259" key="6">
    <source>
        <dbReference type="Pfam" id="PF08774"/>
    </source>
</evidence>
<dbReference type="GO" id="GO:0070336">
    <property type="term" value="F:flap-structured DNA binding"/>
    <property type="evidence" value="ECO:0007669"/>
    <property type="project" value="TreeGrafter"/>
</dbReference>
<reference evidence="8 9" key="1">
    <citation type="submission" date="2017-01" db="EMBL/GenBank/DDBJ databases">
        <authorList>
            <person name="Mah S.A."/>
            <person name="Swanson W.J."/>
            <person name="Moy G.W."/>
            <person name="Vacquier V.D."/>
        </authorList>
    </citation>
    <scope>NUCLEOTIDE SEQUENCE [LARGE SCALE GENOMIC DNA]</scope>
    <source>
        <strain evidence="8 9">GSMNP</strain>
    </source>
</reference>
<comment type="subcellular location">
    <subcellularLocation>
        <location evidence="5">Nucleus</location>
    </subcellularLocation>
</comment>
<dbReference type="GO" id="GO:0004528">
    <property type="term" value="F:phosphodiesterase I activity"/>
    <property type="evidence" value="ECO:0007669"/>
    <property type="project" value="UniProtKB-EC"/>
</dbReference>
<keyword evidence="9" id="KW-1185">Reference proteome</keyword>
<dbReference type="GO" id="GO:0036297">
    <property type="term" value="P:interstrand cross-link repair"/>
    <property type="evidence" value="ECO:0007669"/>
    <property type="project" value="InterPro"/>
</dbReference>
<evidence type="ECO:0000256" key="5">
    <source>
        <dbReference type="RuleBase" id="RU365033"/>
    </source>
</evidence>
<protein>
    <recommendedName>
        <fullName evidence="5">Fanconi-associated nuclease</fullName>
        <ecNumber evidence="5">3.1.4.1</ecNumber>
    </recommendedName>
</protein>
<comment type="catalytic activity">
    <reaction evidence="5">
        <text>Hydrolytically removes 5'-nucleotides successively from the 3'-hydroxy termini of 3'-hydroxy-terminated oligonucleotides.</text>
        <dbReference type="EC" id="3.1.4.1"/>
    </reaction>
</comment>
<dbReference type="AlphaFoldDB" id="A0A1R1XRW6"/>
<keyword evidence="5" id="KW-0539">Nucleus</keyword>
<dbReference type="GO" id="GO:0017108">
    <property type="term" value="F:5'-flap endonuclease activity"/>
    <property type="evidence" value="ECO:0007669"/>
    <property type="project" value="TreeGrafter"/>
</dbReference>
<dbReference type="Pfam" id="PF21170">
    <property type="entry name" value="FAN1_TPR"/>
    <property type="match status" value="1"/>
</dbReference>
<dbReference type="PANTHER" id="PTHR15749:SF4">
    <property type="entry name" value="FANCONI-ASSOCIATED NUCLEASE 1"/>
    <property type="match status" value="1"/>
</dbReference>
<dbReference type="PANTHER" id="PTHR15749">
    <property type="entry name" value="FANCONI-ASSOCIATED NUCLEASE 1"/>
    <property type="match status" value="1"/>
</dbReference>
<evidence type="ECO:0000256" key="3">
    <source>
        <dbReference type="ARBA" id="ARBA00022801"/>
    </source>
</evidence>
<dbReference type="GO" id="GO:0046872">
    <property type="term" value="F:metal ion binding"/>
    <property type="evidence" value="ECO:0007669"/>
    <property type="project" value="UniProtKB-KW"/>
</dbReference>
<dbReference type="InterPro" id="IPR049126">
    <property type="entry name" value="FAN1-like_TPR"/>
</dbReference>
<dbReference type="Proteomes" id="UP000187283">
    <property type="component" value="Unassembled WGS sequence"/>
</dbReference>
<gene>
    <name evidence="8" type="ORF">AYI70_g6021</name>
</gene>
<dbReference type="GO" id="GO:0005634">
    <property type="term" value="C:nucleus"/>
    <property type="evidence" value="ECO:0007669"/>
    <property type="project" value="UniProtKB-SubCell"/>
</dbReference>
<evidence type="ECO:0000313" key="8">
    <source>
        <dbReference type="EMBL" id="OMJ17368.1"/>
    </source>
</evidence>
<dbReference type="InterPro" id="IPR033315">
    <property type="entry name" value="Fan1-like"/>
</dbReference>
<proteinExistence type="inferred from homology"/>
<evidence type="ECO:0000259" key="7">
    <source>
        <dbReference type="Pfam" id="PF21170"/>
    </source>
</evidence>
<comment type="function">
    <text evidence="5">Nuclease required for the repair of DNA interstrand cross-links (ICL). Acts as a 5'-3' exonuclease that anchors at a cut end of DNA and cleaves DNA successively at every third nucleotide, allowing to excise an ICL from one strand through flanking incisions.</text>
</comment>
<dbReference type="EC" id="3.1.4.1" evidence="5"/>